<dbReference type="STRING" id="156889.Mmc1_0797"/>
<dbReference type="InterPro" id="IPR007024">
    <property type="entry name" value="BLUF_domain"/>
</dbReference>
<keyword evidence="3" id="KW-1185">Reference proteome</keyword>
<dbReference type="Gene3D" id="3.30.70.100">
    <property type="match status" value="1"/>
</dbReference>
<dbReference type="AlphaFoldDB" id="A0L5S5"/>
<dbReference type="SMART" id="SM01034">
    <property type="entry name" value="BLUF"/>
    <property type="match status" value="1"/>
</dbReference>
<dbReference type="GO" id="GO:0071949">
    <property type="term" value="F:FAD binding"/>
    <property type="evidence" value="ECO:0007669"/>
    <property type="project" value="InterPro"/>
</dbReference>
<sequence>MLDPIFHLIYVSKTDVLKPGDLGDILFAARKNNPPLNLTGVLIYNSDFFFQLLEGPASNVEKMYKIICDDPRHIACKTLHTYTDYHRKFTQWSMGYIPFDEIKFEEKNPYNLESYNSVINLSPDRTLSFLNYLKKEFQS</sequence>
<evidence type="ECO:0000313" key="3">
    <source>
        <dbReference type="Proteomes" id="UP000002586"/>
    </source>
</evidence>
<dbReference type="GO" id="GO:0009882">
    <property type="term" value="F:blue light photoreceptor activity"/>
    <property type="evidence" value="ECO:0007669"/>
    <property type="project" value="InterPro"/>
</dbReference>
<feature type="domain" description="BLUF" evidence="1">
    <location>
        <begin position="5"/>
        <end position="95"/>
    </location>
</feature>
<dbReference type="KEGG" id="mgm:Mmc1_0797"/>
<evidence type="ECO:0000259" key="1">
    <source>
        <dbReference type="PROSITE" id="PS50925"/>
    </source>
</evidence>
<dbReference type="PROSITE" id="PS50925">
    <property type="entry name" value="BLUF"/>
    <property type="match status" value="1"/>
</dbReference>
<dbReference type="Proteomes" id="UP000002586">
    <property type="component" value="Chromosome"/>
</dbReference>
<dbReference type="HOGENOM" id="CLU_097099_2_0_5"/>
<protein>
    <submittedName>
        <fullName evidence="2">BLUF domain protein</fullName>
    </submittedName>
</protein>
<name>A0L5S5_MAGMM</name>
<dbReference type="InterPro" id="IPR036046">
    <property type="entry name" value="Acylphosphatase-like_dom_sf"/>
</dbReference>
<dbReference type="RefSeq" id="WP_011712478.1">
    <property type="nucleotide sequence ID" value="NC_008576.1"/>
</dbReference>
<proteinExistence type="predicted"/>
<evidence type="ECO:0000313" key="2">
    <source>
        <dbReference type="EMBL" id="ABK43318.1"/>
    </source>
</evidence>
<reference evidence="3" key="1">
    <citation type="journal article" date="2009" name="Appl. Environ. Microbiol.">
        <title>Complete genome sequence of the chemolithoautotrophic marine magnetotactic coccus strain MC-1.</title>
        <authorList>
            <person name="Schubbe S."/>
            <person name="Williams T.J."/>
            <person name="Xie G."/>
            <person name="Kiss H.E."/>
            <person name="Brettin T.S."/>
            <person name="Martinez D."/>
            <person name="Ross C.A."/>
            <person name="Schuler D."/>
            <person name="Cox B.L."/>
            <person name="Nealson K.H."/>
            <person name="Bazylinski D.A."/>
        </authorList>
    </citation>
    <scope>NUCLEOTIDE SEQUENCE [LARGE SCALE GENOMIC DNA]</scope>
    <source>
        <strain evidence="3">ATCC BAA-1437 / JCM 17883 / MC-1</strain>
    </source>
</reference>
<organism evidence="2 3">
    <name type="scientific">Magnetococcus marinus (strain ATCC BAA-1437 / JCM 17883 / MC-1)</name>
    <dbReference type="NCBI Taxonomy" id="156889"/>
    <lineage>
        <taxon>Bacteria</taxon>
        <taxon>Pseudomonadati</taxon>
        <taxon>Pseudomonadota</taxon>
        <taxon>Magnetococcia</taxon>
        <taxon>Magnetococcales</taxon>
        <taxon>Magnetococcaceae</taxon>
        <taxon>Magnetococcus</taxon>
    </lineage>
</organism>
<reference evidence="2 3" key="2">
    <citation type="journal article" date="2012" name="Int. J. Syst. Evol. Microbiol.">
        <title>Magnetococcus marinus gen. nov., sp. nov., a marine, magnetotactic bacterium that represents a novel lineage (Magnetococcaceae fam. nov.; Magnetococcales ord. nov.) at the base of the Alphaproteobacteria.</title>
        <authorList>
            <person name="Bazylinski D.A."/>
            <person name="Williams T.J."/>
            <person name="Lefevre C.T."/>
            <person name="Berg R.J."/>
            <person name="Zhang C.L."/>
            <person name="Bowser S.S."/>
            <person name="Dean A.J."/>
            <person name="Beveridge T.J."/>
        </authorList>
    </citation>
    <scope>NUCLEOTIDE SEQUENCE [LARGE SCALE GENOMIC DNA]</scope>
    <source>
        <strain evidence="3">ATCC BAA-1437 / JCM 17883 / MC-1</strain>
    </source>
</reference>
<dbReference type="eggNOG" id="COG0233">
    <property type="taxonomic scope" value="Bacteria"/>
</dbReference>
<dbReference type="OrthoDB" id="196105at2"/>
<accession>A0L5S5</accession>
<dbReference type="EMBL" id="CP000471">
    <property type="protein sequence ID" value="ABK43318.1"/>
    <property type="molecule type" value="Genomic_DNA"/>
</dbReference>
<dbReference type="Pfam" id="PF04940">
    <property type="entry name" value="BLUF"/>
    <property type="match status" value="1"/>
</dbReference>
<dbReference type="SUPFAM" id="SSF54975">
    <property type="entry name" value="Acylphosphatase/BLUF domain-like"/>
    <property type="match status" value="1"/>
</dbReference>
<gene>
    <name evidence="2" type="ordered locus">Mmc1_0797</name>
</gene>